<dbReference type="Gramene" id="rna-AYBTSS11_LOCUS1227">
    <property type="protein sequence ID" value="CAJ1824216.1"/>
    <property type="gene ID" value="gene-AYBTSS11_LOCUS1227"/>
</dbReference>
<evidence type="ECO:0000313" key="2">
    <source>
        <dbReference type="Proteomes" id="UP001189624"/>
    </source>
</evidence>
<name>A0AA86S095_9FABA</name>
<gene>
    <name evidence="1" type="ORF">AYBTSS11_LOCUS1227</name>
</gene>
<dbReference type="Proteomes" id="UP001189624">
    <property type="component" value="Chromosome 1"/>
</dbReference>
<sequence length="134" mass="15400">MEKRKSLRTTLGFWHPSSKEINLEGEKKGILNGAKVFSESEGKEFKRIEGIGRSIRERVHEGMDLMDDEKSEGNHSLWFHPVGYHHRGVKCDYGLRCFLCSTVMMSCLSLDELLVENYCVLCIRILNFAVLFGE</sequence>
<dbReference type="EMBL" id="OY731398">
    <property type="protein sequence ID" value="CAJ1824216.1"/>
    <property type="molecule type" value="Genomic_DNA"/>
</dbReference>
<organism evidence="1 2">
    <name type="scientific">Sphenostylis stenocarpa</name>
    <dbReference type="NCBI Taxonomy" id="92480"/>
    <lineage>
        <taxon>Eukaryota</taxon>
        <taxon>Viridiplantae</taxon>
        <taxon>Streptophyta</taxon>
        <taxon>Embryophyta</taxon>
        <taxon>Tracheophyta</taxon>
        <taxon>Spermatophyta</taxon>
        <taxon>Magnoliopsida</taxon>
        <taxon>eudicotyledons</taxon>
        <taxon>Gunneridae</taxon>
        <taxon>Pentapetalae</taxon>
        <taxon>rosids</taxon>
        <taxon>fabids</taxon>
        <taxon>Fabales</taxon>
        <taxon>Fabaceae</taxon>
        <taxon>Papilionoideae</taxon>
        <taxon>50 kb inversion clade</taxon>
        <taxon>NPAAA clade</taxon>
        <taxon>indigoferoid/millettioid clade</taxon>
        <taxon>Phaseoleae</taxon>
        <taxon>Sphenostylis</taxon>
    </lineage>
</organism>
<protein>
    <submittedName>
        <fullName evidence="1">Uncharacterized protein</fullName>
    </submittedName>
</protein>
<accession>A0AA86S095</accession>
<proteinExistence type="predicted"/>
<evidence type="ECO:0000313" key="1">
    <source>
        <dbReference type="EMBL" id="CAJ1824216.1"/>
    </source>
</evidence>
<dbReference type="AlphaFoldDB" id="A0AA86S095"/>
<reference evidence="1" key="1">
    <citation type="submission" date="2023-10" db="EMBL/GenBank/DDBJ databases">
        <authorList>
            <person name="Domelevo Entfellner J.-B."/>
        </authorList>
    </citation>
    <scope>NUCLEOTIDE SEQUENCE</scope>
</reference>
<keyword evidence="2" id="KW-1185">Reference proteome</keyword>